<feature type="transmembrane region" description="Helical" evidence="1">
    <location>
        <begin position="218"/>
        <end position="239"/>
    </location>
</feature>
<accession>A0ABV9K702</accession>
<feature type="domain" description="FMN-binding" evidence="2">
    <location>
        <begin position="68"/>
        <end position="146"/>
    </location>
</feature>
<evidence type="ECO:0000313" key="4">
    <source>
        <dbReference type="Proteomes" id="UP001596020"/>
    </source>
</evidence>
<evidence type="ECO:0000256" key="1">
    <source>
        <dbReference type="SAM" id="Phobius"/>
    </source>
</evidence>
<feature type="transmembrane region" description="Helical" evidence="1">
    <location>
        <begin position="7"/>
        <end position="24"/>
    </location>
</feature>
<keyword evidence="1" id="KW-1133">Transmembrane helix</keyword>
<dbReference type="RefSeq" id="WP_380078302.1">
    <property type="nucleotide sequence ID" value="NZ_JBHSGO010000137.1"/>
</dbReference>
<dbReference type="Proteomes" id="UP001596020">
    <property type="component" value="Unassembled WGS sequence"/>
</dbReference>
<evidence type="ECO:0000259" key="2">
    <source>
        <dbReference type="SMART" id="SM00900"/>
    </source>
</evidence>
<feature type="transmembrane region" description="Helical" evidence="1">
    <location>
        <begin position="187"/>
        <end position="206"/>
    </location>
</feature>
<name>A0ABV9K702_9PORP</name>
<dbReference type="InterPro" id="IPR017896">
    <property type="entry name" value="4Fe4S_Fe-S-bd"/>
</dbReference>
<feature type="transmembrane region" description="Helical" evidence="1">
    <location>
        <begin position="283"/>
        <end position="300"/>
    </location>
</feature>
<comment type="caution">
    <text evidence="3">The sequence shown here is derived from an EMBL/GenBank/DDBJ whole genome shotgun (WGS) entry which is preliminary data.</text>
</comment>
<dbReference type="Pfam" id="PF12801">
    <property type="entry name" value="Fer4_5"/>
    <property type="match status" value="2"/>
</dbReference>
<protein>
    <submittedName>
        <fullName evidence="3">4Fe-4S binding protein</fullName>
    </submittedName>
</protein>
<keyword evidence="1" id="KW-0472">Membrane</keyword>
<dbReference type="SMART" id="SM00900">
    <property type="entry name" value="FMN_bind"/>
    <property type="match status" value="1"/>
</dbReference>
<keyword evidence="4" id="KW-1185">Reference proteome</keyword>
<sequence length="354" mass="39839">MKKLRQILSLIICFLMIMVVSIRRDHKVLGYDLRQEKVGTEVVSDTIKYLDDGIIEVNTTYLGKDIVGYAGNVPLLIRIQDDKILSVEALPNVETPDFFEAAKSLLSEWKGKTLAEAESLQVDAVSGATFSSKAIIDNMKLGISYAQSKEAESGSSFTFDLKFVVALLVSLMAALLPLFIKNRTYHFVQLILNVIILGFWTGSFLSYTVIVRVMSNGISLPVGLIFLILLITAFVYPLFGKKQYYCTHVCPLGSIQQLAAKVSPKKIRLSQIVVKRLNLFRELLWAVLMLLLWTGFFFDWMDYELFSAFIVQSASVAIIVVALLFFVLSFFVPRPYCRFVCPTGTLFKISEQSK</sequence>
<feature type="transmembrane region" description="Helical" evidence="1">
    <location>
        <begin position="306"/>
        <end position="332"/>
    </location>
</feature>
<feature type="transmembrane region" description="Helical" evidence="1">
    <location>
        <begin position="163"/>
        <end position="180"/>
    </location>
</feature>
<dbReference type="Pfam" id="PF04205">
    <property type="entry name" value="FMN_bind"/>
    <property type="match status" value="1"/>
</dbReference>
<dbReference type="EMBL" id="JBHSGO010000137">
    <property type="protein sequence ID" value="MFC4665827.1"/>
    <property type="molecule type" value="Genomic_DNA"/>
</dbReference>
<dbReference type="InterPro" id="IPR007329">
    <property type="entry name" value="FMN-bd"/>
</dbReference>
<proteinExistence type="predicted"/>
<evidence type="ECO:0000313" key="3">
    <source>
        <dbReference type="EMBL" id="MFC4665827.1"/>
    </source>
</evidence>
<organism evidence="3 4">
    <name type="scientific">Falsiporphyromonas endometrii</name>
    <dbReference type="NCBI Taxonomy" id="1387297"/>
    <lineage>
        <taxon>Bacteria</taxon>
        <taxon>Pseudomonadati</taxon>
        <taxon>Bacteroidota</taxon>
        <taxon>Bacteroidia</taxon>
        <taxon>Bacteroidales</taxon>
        <taxon>Porphyromonadaceae</taxon>
        <taxon>Falsiporphyromonas</taxon>
    </lineage>
</organism>
<gene>
    <name evidence="3" type="ORF">ACFO3G_04275</name>
</gene>
<keyword evidence="1" id="KW-0812">Transmembrane</keyword>
<reference evidence="4" key="1">
    <citation type="journal article" date="2019" name="Int. J. Syst. Evol. Microbiol.">
        <title>The Global Catalogue of Microorganisms (GCM) 10K type strain sequencing project: providing services to taxonomists for standard genome sequencing and annotation.</title>
        <authorList>
            <consortium name="The Broad Institute Genomics Platform"/>
            <consortium name="The Broad Institute Genome Sequencing Center for Infectious Disease"/>
            <person name="Wu L."/>
            <person name="Ma J."/>
        </authorList>
    </citation>
    <scope>NUCLEOTIDE SEQUENCE [LARGE SCALE GENOMIC DNA]</scope>
    <source>
        <strain evidence="4">CGMCC 4.7357</strain>
    </source>
</reference>